<reference evidence="4 7" key="3">
    <citation type="submission" date="2021-12" db="EMBL/GenBank/DDBJ databases">
        <title>Genomic and phenotypic characterization of three Burkholderia contaminans isolates recovered from different sources.</title>
        <authorList>
            <person name="Lopez De Volder A."/>
            <person name="Fan Y."/>
            <person name="Nunvar J."/>
            <person name="Herrera T."/>
            <person name="Timp W."/>
            <person name="Degrossi J."/>
        </authorList>
    </citation>
    <scope>NUCLEOTIDE SEQUENCE [LARGE SCALE GENOMIC DNA]</scope>
    <source>
        <strain evidence="4 7">LMG 23361</strain>
        <plasmid evidence="4 7">unnamed4</plasmid>
    </source>
</reference>
<dbReference type="Proteomes" id="UP000611459">
    <property type="component" value="Unassembled WGS sequence"/>
</dbReference>
<dbReference type="RefSeq" id="WP_046196917.1">
    <property type="nucleotide sequence ID" value="NZ_CABVQA010000061.1"/>
</dbReference>
<evidence type="ECO:0000256" key="1">
    <source>
        <dbReference type="SAM" id="Phobius"/>
    </source>
</evidence>
<evidence type="ECO:0000313" key="5">
    <source>
        <dbReference type="Proteomes" id="UP000611459"/>
    </source>
</evidence>
<dbReference type="EMBL" id="CP090646">
    <property type="protein sequence ID" value="WFN24156.1"/>
    <property type="molecule type" value="Genomic_DNA"/>
</dbReference>
<name>A0A1E3FPY9_9BURK</name>
<evidence type="ECO:0000313" key="2">
    <source>
        <dbReference type="EMBL" id="MBK1935558.1"/>
    </source>
</evidence>
<reference evidence="3 6" key="2">
    <citation type="submission" date="2021-03" db="EMBL/GenBank/DDBJ databases">
        <title>Clinical course, treatment and visual outcome of an outbreak of Burkholderia contaminans endophthalmitis following cataract surgery.</title>
        <authorList>
            <person name="Lind C."/>
            <person name="Olsen K."/>
            <person name="Angelsen N.K."/>
            <person name="Krefting E.A."/>
            <person name="Fossen K."/>
            <person name="Gravningen K."/>
            <person name="Depoorter E."/>
            <person name="Vandamme P."/>
            <person name="Bertelsen G."/>
        </authorList>
    </citation>
    <scope>NUCLEOTIDE SEQUENCE [LARGE SCALE GENOMIC DNA]</scope>
    <source>
        <strain evidence="3 6">51242556</strain>
    </source>
</reference>
<organism evidence="2 5">
    <name type="scientific">Burkholderia contaminans</name>
    <dbReference type="NCBI Taxonomy" id="488447"/>
    <lineage>
        <taxon>Bacteria</taxon>
        <taxon>Pseudomonadati</taxon>
        <taxon>Pseudomonadota</taxon>
        <taxon>Betaproteobacteria</taxon>
        <taxon>Burkholderiales</taxon>
        <taxon>Burkholderiaceae</taxon>
        <taxon>Burkholderia</taxon>
        <taxon>Burkholderia cepacia complex</taxon>
    </lineage>
</organism>
<evidence type="ECO:0000313" key="6">
    <source>
        <dbReference type="Proteomes" id="UP000664048"/>
    </source>
</evidence>
<feature type="transmembrane region" description="Helical" evidence="1">
    <location>
        <begin position="6"/>
        <end position="25"/>
    </location>
</feature>
<evidence type="ECO:0000313" key="4">
    <source>
        <dbReference type="EMBL" id="WFN24156.1"/>
    </source>
</evidence>
<sequence>MDYGNLKIALWVLGVVLAFGGLLVWSRPLARSVCILGAILSGCGLIVFHGYGTYAVPDRALAYNHAVELALVKTGVQVTKDLKSMRCTPDRSKVAGPVYGLNDDYEYKYTCVVSLDGMKGDFVVEKIDVEALLRESVDGKLNLKVTRLTTKDGIELPRVEVYAMPERVSAGQAADSIRALMAYALPRAIAKRDADVAAEEIEKANRASWQGKSDGS</sequence>
<protein>
    <submittedName>
        <fullName evidence="2">Uncharacterized protein</fullName>
    </submittedName>
</protein>
<keyword evidence="6" id="KW-1185">Reference proteome</keyword>
<gene>
    <name evidence="3" type="ORF">J4M89_38045</name>
    <name evidence="2" type="ORF">JIN94_37325</name>
    <name evidence="4" type="ORF">LXE91_43090</name>
</gene>
<feature type="transmembrane region" description="Helical" evidence="1">
    <location>
        <begin position="32"/>
        <end position="51"/>
    </location>
</feature>
<dbReference type="EMBL" id="JAGEMX010000027">
    <property type="protein sequence ID" value="MBO1835200.1"/>
    <property type="molecule type" value="Genomic_DNA"/>
</dbReference>
<dbReference type="Proteomes" id="UP001220209">
    <property type="component" value="Plasmid unnamed4"/>
</dbReference>
<keyword evidence="1" id="KW-0812">Transmembrane</keyword>
<evidence type="ECO:0000313" key="3">
    <source>
        <dbReference type="EMBL" id="MBO1835200.1"/>
    </source>
</evidence>
<accession>A0A1E3FPY9</accession>
<geneLocation type="plasmid" evidence="4 7">
    <name>unnamed4</name>
</geneLocation>
<reference evidence="2" key="1">
    <citation type="submission" date="2021-01" db="EMBL/GenBank/DDBJ databases">
        <title>Outbreak of Burkholderia contaminns endophthalmitis traced to a clinical ventilation system.</title>
        <authorList>
            <person name="Lipuma J."/>
            <person name="Spilker T."/>
            <person name="Kratholm J."/>
        </authorList>
    </citation>
    <scope>NUCLEOTIDE SEQUENCE</scope>
    <source>
        <strain evidence="2">HI4954</strain>
    </source>
</reference>
<keyword evidence="4" id="KW-0614">Plasmid</keyword>
<proteinExistence type="predicted"/>
<dbReference type="Proteomes" id="UP000664048">
    <property type="component" value="Unassembled WGS sequence"/>
</dbReference>
<dbReference type="EMBL" id="JAENIB010000033">
    <property type="protein sequence ID" value="MBK1935558.1"/>
    <property type="molecule type" value="Genomic_DNA"/>
</dbReference>
<dbReference type="AlphaFoldDB" id="A0A1E3FPY9"/>
<keyword evidence="1" id="KW-1133">Transmembrane helix</keyword>
<keyword evidence="1" id="KW-0472">Membrane</keyword>
<evidence type="ECO:0000313" key="7">
    <source>
        <dbReference type="Proteomes" id="UP001220209"/>
    </source>
</evidence>